<dbReference type="GO" id="GO:0016491">
    <property type="term" value="F:oxidoreductase activity"/>
    <property type="evidence" value="ECO:0007669"/>
    <property type="project" value="UniProtKB-KW"/>
</dbReference>
<accession>A0A437GWP6</accession>
<protein>
    <submittedName>
        <fullName evidence="3">SDR family oxidoreductase</fullName>
    </submittedName>
</protein>
<organism evidence="3 4">
    <name type="scientific">Croceicoccus ponticola</name>
    <dbReference type="NCBI Taxonomy" id="2217664"/>
    <lineage>
        <taxon>Bacteria</taxon>
        <taxon>Pseudomonadati</taxon>
        <taxon>Pseudomonadota</taxon>
        <taxon>Alphaproteobacteria</taxon>
        <taxon>Sphingomonadales</taxon>
        <taxon>Erythrobacteraceae</taxon>
        <taxon>Croceicoccus</taxon>
    </lineage>
</organism>
<evidence type="ECO:0000313" key="3">
    <source>
        <dbReference type="EMBL" id="RVQ66537.1"/>
    </source>
</evidence>
<dbReference type="RefSeq" id="WP_127612958.1">
    <property type="nucleotide sequence ID" value="NZ_RXOL01000004.1"/>
</dbReference>
<dbReference type="OrthoDB" id="5457012at2"/>
<dbReference type="EMBL" id="RXOL01000004">
    <property type="protein sequence ID" value="RVQ66537.1"/>
    <property type="molecule type" value="Genomic_DNA"/>
</dbReference>
<name>A0A437GWP6_9SPHN</name>
<gene>
    <name evidence="3" type="ORF">EKN06_11015</name>
</gene>
<dbReference type="PRINTS" id="PR00081">
    <property type="entry name" value="GDHRDH"/>
</dbReference>
<evidence type="ECO:0000313" key="4">
    <source>
        <dbReference type="Proteomes" id="UP000283003"/>
    </source>
</evidence>
<dbReference type="Gene3D" id="3.40.50.720">
    <property type="entry name" value="NAD(P)-binding Rossmann-like Domain"/>
    <property type="match status" value="1"/>
</dbReference>
<dbReference type="PANTHER" id="PTHR24321">
    <property type="entry name" value="DEHYDROGENASES, SHORT CHAIN"/>
    <property type="match status" value="1"/>
</dbReference>
<reference evidence="3 4" key="1">
    <citation type="submission" date="2018-12" db="EMBL/GenBank/DDBJ databases">
        <title>Croceicoccus ponticola sp. nov., a lipolytic bacterium isolated from seawater.</title>
        <authorList>
            <person name="Yoon J.-H."/>
        </authorList>
    </citation>
    <scope>NUCLEOTIDE SEQUENCE [LARGE SCALE GENOMIC DNA]</scope>
    <source>
        <strain evidence="3 4">GM-16</strain>
    </source>
</reference>
<dbReference type="InterPro" id="IPR020904">
    <property type="entry name" value="Sc_DH/Rdtase_CS"/>
</dbReference>
<evidence type="ECO:0000256" key="2">
    <source>
        <dbReference type="ARBA" id="ARBA00023002"/>
    </source>
</evidence>
<dbReference type="SUPFAM" id="SSF51735">
    <property type="entry name" value="NAD(P)-binding Rossmann-fold domains"/>
    <property type="match status" value="1"/>
</dbReference>
<dbReference type="Proteomes" id="UP000283003">
    <property type="component" value="Unassembled WGS sequence"/>
</dbReference>
<dbReference type="InterPro" id="IPR036291">
    <property type="entry name" value="NAD(P)-bd_dom_sf"/>
</dbReference>
<comment type="similarity">
    <text evidence="1">Belongs to the short-chain dehydrogenases/reductases (SDR) family.</text>
</comment>
<comment type="caution">
    <text evidence="3">The sequence shown here is derived from an EMBL/GenBank/DDBJ whole genome shotgun (WGS) entry which is preliminary data.</text>
</comment>
<evidence type="ECO:0000256" key="1">
    <source>
        <dbReference type="ARBA" id="ARBA00006484"/>
    </source>
</evidence>
<keyword evidence="2" id="KW-0560">Oxidoreductase</keyword>
<dbReference type="AlphaFoldDB" id="A0A437GWP6"/>
<dbReference type="FunFam" id="3.40.50.720:FF:000084">
    <property type="entry name" value="Short-chain dehydrogenase reductase"/>
    <property type="match status" value="1"/>
</dbReference>
<dbReference type="PROSITE" id="PS00061">
    <property type="entry name" value="ADH_SHORT"/>
    <property type="match status" value="1"/>
</dbReference>
<keyword evidence="4" id="KW-1185">Reference proteome</keyword>
<dbReference type="Pfam" id="PF13561">
    <property type="entry name" value="adh_short_C2"/>
    <property type="match status" value="1"/>
</dbReference>
<proteinExistence type="inferred from homology"/>
<sequence length="260" mass="26907">MSDRLAGKVALVTGGTAGIGAGTVRRLAAEGAKVIFTGSRKEAADPLCAETGATFISHRVEDAAAWEDLGARIRKDFGRLDIAFANAGIEKGDGSIETIGIDGWNDIVSVNQTGVMLTCQHAIRVMKDNPGGATGSVIVNSSMNAHRAMGNYLAYSVTKAAVIAIAKSAAMYCGQAGYKIRVNAILPGVVETEMITNIMNAQPDPAAARAMYEGMSPMKRMARVEEIAGLVAFLASDEAAFISGGEYTIDGASTAGTLGV</sequence>
<dbReference type="InterPro" id="IPR002347">
    <property type="entry name" value="SDR_fam"/>
</dbReference>
<dbReference type="PANTHER" id="PTHR24321:SF8">
    <property type="entry name" value="ESTRADIOL 17-BETA-DEHYDROGENASE 8-RELATED"/>
    <property type="match status" value="1"/>
</dbReference>